<feature type="transmembrane region" description="Helical" evidence="1">
    <location>
        <begin position="72"/>
        <end position="88"/>
    </location>
</feature>
<feature type="transmembrane region" description="Helical" evidence="1">
    <location>
        <begin position="342"/>
        <end position="363"/>
    </location>
</feature>
<accession>A0A930YGL6</accession>
<dbReference type="RefSeq" id="WP_194709244.1">
    <property type="nucleotide sequence ID" value="NZ_JADKPN010000022.1"/>
</dbReference>
<organism evidence="2 3">
    <name type="scientific">Nocardioides islandensis</name>
    <dbReference type="NCBI Taxonomy" id="433663"/>
    <lineage>
        <taxon>Bacteria</taxon>
        <taxon>Bacillati</taxon>
        <taxon>Actinomycetota</taxon>
        <taxon>Actinomycetes</taxon>
        <taxon>Propionibacteriales</taxon>
        <taxon>Nocardioidaceae</taxon>
        <taxon>Nocardioides</taxon>
    </lineage>
</organism>
<name>A0A930YGL6_9ACTN</name>
<keyword evidence="3" id="KW-1185">Reference proteome</keyword>
<keyword evidence="1" id="KW-1133">Transmembrane helix</keyword>
<dbReference type="Pfam" id="PF19554">
    <property type="entry name" value="DUF6077"/>
    <property type="match status" value="1"/>
</dbReference>
<feature type="transmembrane region" description="Helical" evidence="1">
    <location>
        <begin position="7"/>
        <end position="25"/>
    </location>
</feature>
<dbReference type="AlphaFoldDB" id="A0A930YGL6"/>
<feature type="transmembrane region" description="Helical" evidence="1">
    <location>
        <begin position="272"/>
        <end position="291"/>
    </location>
</feature>
<feature type="transmembrane region" description="Helical" evidence="1">
    <location>
        <begin position="214"/>
        <end position="233"/>
    </location>
</feature>
<evidence type="ECO:0000313" key="2">
    <source>
        <dbReference type="EMBL" id="MBF4766063.1"/>
    </source>
</evidence>
<feature type="transmembrane region" description="Helical" evidence="1">
    <location>
        <begin position="303"/>
        <end position="330"/>
    </location>
</feature>
<evidence type="ECO:0000256" key="1">
    <source>
        <dbReference type="SAM" id="Phobius"/>
    </source>
</evidence>
<feature type="transmembrane region" description="Helical" evidence="1">
    <location>
        <begin position="474"/>
        <end position="491"/>
    </location>
</feature>
<feature type="transmembrane region" description="Helical" evidence="1">
    <location>
        <begin position="31"/>
        <end position="51"/>
    </location>
</feature>
<feature type="transmembrane region" description="Helical" evidence="1">
    <location>
        <begin position="240"/>
        <end position="260"/>
    </location>
</feature>
<keyword evidence="1" id="KW-0472">Membrane</keyword>
<feature type="transmembrane region" description="Helical" evidence="1">
    <location>
        <begin position="383"/>
        <end position="410"/>
    </location>
</feature>
<comment type="caution">
    <text evidence="2">The sequence shown here is derived from an EMBL/GenBank/DDBJ whole genome shotgun (WGS) entry which is preliminary data.</text>
</comment>
<sequence length="635" mass="67783">MAARTDRLLDAVIVLLATWTVVYHVSLLLGLASNVALVIEVLLLALWLVAVRRSAAPLVEEDRPGPSRDRRATVVLVVAASVAAVAMALDLPWLVVWVSWLVAGLAGVLAVRRAGLSAPGTRDDSPGRDETWFAVACAVGLATFATVTLRPNPDDLYYVNLAQWVAEHGDFPVRDTIFADLVYPMSNWPPLASYDGLVGALAHLLGLRAGDVEYVVVPPIMTALAVLALWRLLRAWRVRHVALALGFGLLFLLVDGTSSYGPPGNLFLTRLWQGKVILLCLVVPTLLTYALRYVERPSRRGAIRLVTGGAAAVACSTTAIFLVPLLALAGSAPLARRAPRQALVGFAAMAAYPLAAGVTTLVLGGRSADDFAERRQYRFDPDWFGHAVFLTDLLALVAVLAVLLGCLLVPHPAARLTSALLVTATGITFVPGFTRLAYDLVGLGPTLWRVTWGCTVAALVGAAVSALWERAPTPKVAAVGGAVLAVALAAFGKPIWLSDTSTDLVAPFHWQRSADSRDVVAWILARDDPGLVLAPDGLAITLAVTSTDVKTVAPRDYYLTYLRDEPGFRFQDRLRLVDFANREPGRSDHLATALGALDVGVACVYLSDTDGFTALLAAGFRPALTSRAYRCLTAT</sequence>
<evidence type="ECO:0000313" key="3">
    <source>
        <dbReference type="Proteomes" id="UP000640489"/>
    </source>
</evidence>
<protein>
    <submittedName>
        <fullName evidence="2">Uncharacterized protein</fullName>
    </submittedName>
</protein>
<dbReference type="Proteomes" id="UP000640489">
    <property type="component" value="Unassembled WGS sequence"/>
</dbReference>
<dbReference type="InterPro" id="IPR045723">
    <property type="entry name" value="DUF6077"/>
</dbReference>
<feature type="transmembrane region" description="Helical" evidence="1">
    <location>
        <begin position="132"/>
        <end position="149"/>
    </location>
</feature>
<feature type="transmembrane region" description="Helical" evidence="1">
    <location>
        <begin position="450"/>
        <end position="468"/>
    </location>
</feature>
<keyword evidence="1" id="KW-0812">Transmembrane</keyword>
<gene>
    <name evidence="2" type="ORF">ISU07_23245</name>
</gene>
<proteinExistence type="predicted"/>
<dbReference type="EMBL" id="JADKPN010000022">
    <property type="protein sequence ID" value="MBF4766063.1"/>
    <property type="molecule type" value="Genomic_DNA"/>
</dbReference>
<reference evidence="2" key="1">
    <citation type="submission" date="2020-11" db="EMBL/GenBank/DDBJ databases">
        <title>Nocardioides sp. nov., isolated from Soil of Cynanchum wilfordii Hemsley rhizosphere.</title>
        <authorList>
            <person name="Lee J.-S."/>
            <person name="Suh M.K."/>
            <person name="Kim J.-S."/>
        </authorList>
    </citation>
    <scope>NUCLEOTIDE SEQUENCE</scope>
    <source>
        <strain evidence="2">KCTC 19275</strain>
    </source>
</reference>
<feature type="transmembrane region" description="Helical" evidence="1">
    <location>
        <begin position="94"/>
        <end position="111"/>
    </location>
</feature>